<gene>
    <name evidence="2" type="ORF">CTEN0397_LOCUS12892</name>
</gene>
<organism evidence="2">
    <name type="scientific">Cyclophora tenuis</name>
    <name type="common">Marine diatom</name>
    <dbReference type="NCBI Taxonomy" id="216820"/>
    <lineage>
        <taxon>Eukaryota</taxon>
        <taxon>Sar</taxon>
        <taxon>Stramenopiles</taxon>
        <taxon>Ochrophyta</taxon>
        <taxon>Bacillariophyta</taxon>
        <taxon>Fragilariophyceae</taxon>
        <taxon>Fragilariophycidae</taxon>
        <taxon>Cyclophorales</taxon>
        <taxon>Cyclophoraceae</taxon>
        <taxon>Cyclophora</taxon>
    </lineage>
</organism>
<evidence type="ECO:0008006" key="3">
    <source>
        <dbReference type="Google" id="ProtNLM"/>
    </source>
</evidence>
<dbReference type="EMBL" id="HBFW01020055">
    <property type="protein sequence ID" value="CAD8941826.1"/>
    <property type="molecule type" value="Transcribed_RNA"/>
</dbReference>
<protein>
    <recommendedName>
        <fullName evidence="3">YbjN domain-containing protein</fullName>
    </recommendedName>
</protein>
<reference evidence="2" key="1">
    <citation type="submission" date="2021-01" db="EMBL/GenBank/DDBJ databases">
        <authorList>
            <person name="Corre E."/>
            <person name="Pelletier E."/>
            <person name="Niang G."/>
            <person name="Scheremetjew M."/>
            <person name="Finn R."/>
            <person name="Kale V."/>
            <person name="Holt S."/>
            <person name="Cochrane G."/>
            <person name="Meng A."/>
            <person name="Brown T."/>
            <person name="Cohen L."/>
        </authorList>
    </citation>
    <scope>NUCLEOTIDE SEQUENCE</scope>
    <source>
        <strain evidence="2">ECT3854</strain>
    </source>
</reference>
<dbReference type="InterPro" id="IPR019660">
    <property type="entry name" value="Put_sensory_transdc_reg_YbjN"/>
</dbReference>
<dbReference type="AlphaFoldDB" id="A0A7S1GPJ9"/>
<sequence length="203" mass="22826">MTMSLFEVVKRNLDNNDWKYDVAREGSLIKAGAKGENGSFAVVFDVKEDRNILVLYVISNVHFPVKNRDKLAVYLTYCNYGMTLGNFEMDMSDGEVRFKNSVNTTGTQLSEEMVDELLKISLVVMDRFFAGMIKVSYTDLDPKEAYDQISSDSVSSVLQEALAAALEESVVSAKEEEDEKEKEGDDKDEQQQPMEEEKAIAKG</sequence>
<evidence type="ECO:0000313" key="2">
    <source>
        <dbReference type="EMBL" id="CAD8941826.1"/>
    </source>
</evidence>
<name>A0A7S1GPJ9_CYCTE</name>
<proteinExistence type="predicted"/>
<evidence type="ECO:0000256" key="1">
    <source>
        <dbReference type="SAM" id="MobiDB-lite"/>
    </source>
</evidence>
<feature type="region of interest" description="Disordered" evidence="1">
    <location>
        <begin position="168"/>
        <end position="203"/>
    </location>
</feature>
<dbReference type="Pfam" id="PF10722">
    <property type="entry name" value="YbjN"/>
    <property type="match status" value="1"/>
</dbReference>
<accession>A0A7S1GPJ9</accession>